<name>A0A1Y2F3H6_9FUNG</name>
<feature type="compositionally biased region" description="Basic and acidic residues" evidence="1">
    <location>
        <begin position="140"/>
        <end position="153"/>
    </location>
</feature>
<accession>A0A1Y2F3H6</accession>
<evidence type="ECO:0000313" key="2">
    <source>
        <dbReference type="EMBL" id="ORY77886.1"/>
    </source>
</evidence>
<protein>
    <submittedName>
        <fullName evidence="2">Uncharacterized protein</fullName>
    </submittedName>
</protein>
<proteinExistence type="predicted"/>
<dbReference type="EMBL" id="MCOG01000018">
    <property type="protein sequence ID" value="ORY77886.1"/>
    <property type="molecule type" value="Genomic_DNA"/>
</dbReference>
<feature type="region of interest" description="Disordered" evidence="1">
    <location>
        <begin position="69"/>
        <end position="153"/>
    </location>
</feature>
<feature type="compositionally biased region" description="Acidic residues" evidence="1">
    <location>
        <begin position="98"/>
        <end position="136"/>
    </location>
</feature>
<gene>
    <name evidence="2" type="ORF">LY90DRAFT_501203</name>
</gene>
<sequence length="295" mass="34646">MFKKSKEKNTKRDFFGLDKEKPKILITCQDESEINNLNTSNVNNEFNNDEEIICDINKNSNNENKIKNELNLDNEINNNNKAKNKPKNENEELKNYETMEEEEKIEDEIEEDDDEEDEEEEEEEEEEENDDDDETLSELRSFDSLETLSKKENESTIFENRAEDLINTSSKQKKDYTIIKQNPQKNDVVDINKSQTNKSKTSSKPNEYIKIDTTLTQVYIYFCKKANISINDIYSQFIIDNLTKSQINEFLNRSIKKPCEPQYEHRIKNGFTIPISNQNEVIVNKGTSGFKKRLT</sequence>
<organism evidence="2 3">
    <name type="scientific">Neocallimastix californiae</name>
    <dbReference type="NCBI Taxonomy" id="1754190"/>
    <lineage>
        <taxon>Eukaryota</taxon>
        <taxon>Fungi</taxon>
        <taxon>Fungi incertae sedis</taxon>
        <taxon>Chytridiomycota</taxon>
        <taxon>Chytridiomycota incertae sedis</taxon>
        <taxon>Neocallimastigomycetes</taxon>
        <taxon>Neocallimastigales</taxon>
        <taxon>Neocallimastigaceae</taxon>
        <taxon>Neocallimastix</taxon>
    </lineage>
</organism>
<reference evidence="2 3" key="1">
    <citation type="submission" date="2016-08" db="EMBL/GenBank/DDBJ databases">
        <title>A Parts List for Fungal Cellulosomes Revealed by Comparative Genomics.</title>
        <authorList>
            <consortium name="DOE Joint Genome Institute"/>
            <person name="Haitjema C.H."/>
            <person name="Gilmore S.P."/>
            <person name="Henske J.K."/>
            <person name="Solomon K.V."/>
            <person name="De Groot R."/>
            <person name="Kuo A."/>
            <person name="Mondo S.J."/>
            <person name="Salamov A.A."/>
            <person name="Labutti K."/>
            <person name="Zhao Z."/>
            <person name="Chiniquy J."/>
            <person name="Barry K."/>
            <person name="Brewer H.M."/>
            <person name="Purvine S.O."/>
            <person name="Wright A.T."/>
            <person name="Boxma B."/>
            <person name="Van Alen T."/>
            <person name="Hackstein J.H."/>
            <person name="Baker S.E."/>
            <person name="Grigoriev I.V."/>
            <person name="O'Malley M.A."/>
        </authorList>
    </citation>
    <scope>NUCLEOTIDE SEQUENCE [LARGE SCALE GENOMIC DNA]</scope>
    <source>
        <strain evidence="2 3">G1</strain>
    </source>
</reference>
<comment type="caution">
    <text evidence="2">The sequence shown here is derived from an EMBL/GenBank/DDBJ whole genome shotgun (WGS) entry which is preliminary data.</text>
</comment>
<evidence type="ECO:0000256" key="1">
    <source>
        <dbReference type="SAM" id="MobiDB-lite"/>
    </source>
</evidence>
<feature type="compositionally biased region" description="Basic and acidic residues" evidence="1">
    <location>
        <begin position="86"/>
        <end position="97"/>
    </location>
</feature>
<feature type="compositionally biased region" description="Low complexity" evidence="1">
    <location>
        <begin position="71"/>
        <end position="81"/>
    </location>
</feature>
<dbReference type="AlphaFoldDB" id="A0A1Y2F3H6"/>
<dbReference type="OrthoDB" id="10655750at2759"/>
<keyword evidence="3" id="KW-1185">Reference proteome</keyword>
<dbReference type="Proteomes" id="UP000193920">
    <property type="component" value="Unassembled WGS sequence"/>
</dbReference>
<evidence type="ECO:0000313" key="3">
    <source>
        <dbReference type="Proteomes" id="UP000193920"/>
    </source>
</evidence>